<evidence type="ECO:0000313" key="2">
    <source>
        <dbReference type="Proteomes" id="UP000298663"/>
    </source>
</evidence>
<gene>
    <name evidence="1" type="ORF">L596_029791</name>
</gene>
<reference evidence="1 2" key="1">
    <citation type="journal article" date="2015" name="Genome Biol.">
        <title>Comparative genomics of Steinernema reveals deeply conserved gene regulatory networks.</title>
        <authorList>
            <person name="Dillman A.R."/>
            <person name="Macchietto M."/>
            <person name="Porter C.F."/>
            <person name="Rogers A."/>
            <person name="Williams B."/>
            <person name="Antoshechkin I."/>
            <person name="Lee M.M."/>
            <person name="Goodwin Z."/>
            <person name="Lu X."/>
            <person name="Lewis E.E."/>
            <person name="Goodrich-Blair H."/>
            <person name="Stock S.P."/>
            <person name="Adams B.J."/>
            <person name="Sternberg P.W."/>
            <person name="Mortazavi A."/>
        </authorList>
    </citation>
    <scope>NUCLEOTIDE SEQUENCE [LARGE SCALE GENOMIC DNA]</scope>
    <source>
        <strain evidence="1 2">ALL</strain>
    </source>
</reference>
<sequence>MILENFVFDSHAKWMRKEKAVLDVCAALTKKIMETKLNVDTMNALTETDPNNAHVSTQTKATLDVTVNLSSSRIDCSESAELVQKKHSFCKRWTNANCDSSTTLEY</sequence>
<comment type="caution">
    <text evidence="1">The sequence shown here is derived from an EMBL/GenBank/DDBJ whole genome shotgun (WGS) entry which is preliminary data.</text>
</comment>
<dbReference type="EMBL" id="AZBU02000013">
    <property type="protein sequence ID" value="TKR58333.1"/>
    <property type="molecule type" value="Genomic_DNA"/>
</dbReference>
<reference evidence="1 2" key="2">
    <citation type="journal article" date="2019" name="G3 (Bethesda)">
        <title>Hybrid Assembly of the Genome of the Entomopathogenic Nematode Steinernema carpocapsae Identifies the X-Chromosome.</title>
        <authorList>
            <person name="Serra L."/>
            <person name="Macchietto M."/>
            <person name="Macias-Munoz A."/>
            <person name="McGill C.J."/>
            <person name="Rodriguez I.M."/>
            <person name="Rodriguez B."/>
            <person name="Murad R."/>
            <person name="Mortazavi A."/>
        </authorList>
    </citation>
    <scope>NUCLEOTIDE SEQUENCE [LARGE SCALE GENOMIC DNA]</scope>
    <source>
        <strain evidence="1 2">ALL</strain>
    </source>
</reference>
<evidence type="ECO:0000313" key="1">
    <source>
        <dbReference type="EMBL" id="TKR58333.1"/>
    </source>
</evidence>
<organism evidence="1 2">
    <name type="scientific">Steinernema carpocapsae</name>
    <name type="common">Entomopathogenic nematode</name>
    <dbReference type="NCBI Taxonomy" id="34508"/>
    <lineage>
        <taxon>Eukaryota</taxon>
        <taxon>Metazoa</taxon>
        <taxon>Ecdysozoa</taxon>
        <taxon>Nematoda</taxon>
        <taxon>Chromadorea</taxon>
        <taxon>Rhabditida</taxon>
        <taxon>Tylenchina</taxon>
        <taxon>Panagrolaimomorpha</taxon>
        <taxon>Strongyloidoidea</taxon>
        <taxon>Steinernematidae</taxon>
        <taxon>Steinernema</taxon>
    </lineage>
</organism>
<dbReference type="AlphaFoldDB" id="A0A4U5LQT8"/>
<proteinExistence type="predicted"/>
<dbReference type="Proteomes" id="UP000298663">
    <property type="component" value="Unassembled WGS sequence"/>
</dbReference>
<name>A0A4U5LQT8_STECR</name>
<keyword evidence="2" id="KW-1185">Reference proteome</keyword>
<protein>
    <submittedName>
        <fullName evidence="1">Uncharacterized protein</fullName>
    </submittedName>
</protein>
<accession>A0A4U5LQT8</accession>